<proteinExistence type="predicted"/>
<organism evidence="1 2">
    <name type="scientific">Aspergillus sclerotialis</name>
    <dbReference type="NCBI Taxonomy" id="2070753"/>
    <lineage>
        <taxon>Eukaryota</taxon>
        <taxon>Fungi</taxon>
        <taxon>Dikarya</taxon>
        <taxon>Ascomycota</taxon>
        <taxon>Pezizomycotina</taxon>
        <taxon>Eurotiomycetes</taxon>
        <taxon>Eurotiomycetidae</taxon>
        <taxon>Eurotiales</taxon>
        <taxon>Aspergillaceae</taxon>
        <taxon>Aspergillus</taxon>
        <taxon>Aspergillus subgen. Polypaecilum</taxon>
    </lineage>
</organism>
<gene>
    <name evidence="1" type="ORF">PHISCL_02018</name>
</gene>
<name>A0A3A3A6L2_9EURO</name>
<reference evidence="2" key="1">
    <citation type="submission" date="2017-02" db="EMBL/GenBank/DDBJ databases">
        <authorList>
            <person name="Tafer H."/>
            <person name="Lopandic K."/>
        </authorList>
    </citation>
    <scope>NUCLEOTIDE SEQUENCE [LARGE SCALE GENOMIC DNA]</scope>
    <source>
        <strain evidence="2">CBS 366.77</strain>
    </source>
</reference>
<evidence type="ECO:0000313" key="1">
    <source>
        <dbReference type="EMBL" id="RJE25625.1"/>
    </source>
</evidence>
<keyword evidence="2" id="KW-1185">Reference proteome</keyword>
<protein>
    <submittedName>
        <fullName evidence="1">Uncharacterized protein</fullName>
    </submittedName>
</protein>
<dbReference type="EMBL" id="MVGC01000042">
    <property type="protein sequence ID" value="RJE25625.1"/>
    <property type="molecule type" value="Genomic_DNA"/>
</dbReference>
<comment type="caution">
    <text evidence="1">The sequence shown here is derived from an EMBL/GenBank/DDBJ whole genome shotgun (WGS) entry which is preliminary data.</text>
</comment>
<dbReference type="Proteomes" id="UP000266188">
    <property type="component" value="Unassembled WGS sequence"/>
</dbReference>
<dbReference type="AlphaFoldDB" id="A0A3A3A6L2"/>
<evidence type="ECO:0000313" key="2">
    <source>
        <dbReference type="Proteomes" id="UP000266188"/>
    </source>
</evidence>
<accession>A0A3A3A6L2</accession>
<sequence>MLMKTAPIILMKLIDEMCERFSRRRGSVRKNDTTSPMNENTMVHAKCSVKTFIMIENVRTWLPITKAKKRSCAMPIISRPRLPKSNSPASAIL</sequence>